<proteinExistence type="predicted"/>
<reference evidence="2" key="1">
    <citation type="submission" date="2017-08" db="EMBL/GenBank/DDBJ databases">
        <title>Genomes of multiple Clavibacter strains from different subspecies.</title>
        <authorList>
            <person name="Yuan X.-K."/>
            <person name="Li X.-S."/>
            <person name="Nie J."/>
            <person name="De Boer S.H."/>
        </authorList>
    </citation>
    <scope>NUCLEOTIDE SEQUENCE [LARGE SCALE GENOMIC DNA]</scope>
    <source>
        <strain evidence="2">ATCC 33566</strain>
    </source>
</reference>
<feature type="compositionally biased region" description="Acidic residues" evidence="1">
    <location>
        <begin position="80"/>
        <end position="94"/>
    </location>
</feature>
<protein>
    <submittedName>
        <fullName evidence="2">Uncharacterized protein</fullName>
    </submittedName>
</protein>
<sequence length="100" mass="10471">MHGATAPHRPEEESTVSDIENPRDPADRDLDDTGVDEEELVGTDARDAEEAIDAERVVPLDDDAVDAGDDENGGLGIDITESDGPDLEAGDDLDTGAAAR</sequence>
<accession>A0A225CNX1</accession>
<gene>
    <name evidence="2" type="ORF">B5P24_08870</name>
</gene>
<evidence type="ECO:0000313" key="3">
    <source>
        <dbReference type="Proteomes" id="UP000215316"/>
    </source>
</evidence>
<feature type="compositionally biased region" description="Basic and acidic residues" evidence="1">
    <location>
        <begin position="44"/>
        <end position="59"/>
    </location>
</feature>
<evidence type="ECO:0000256" key="1">
    <source>
        <dbReference type="SAM" id="MobiDB-lite"/>
    </source>
</evidence>
<comment type="caution">
    <text evidence="2">The sequence shown here is derived from an EMBL/GenBank/DDBJ whole genome shotgun (WGS) entry which is preliminary data.</text>
</comment>
<feature type="compositionally biased region" description="Acidic residues" evidence="1">
    <location>
        <begin position="29"/>
        <end position="41"/>
    </location>
</feature>
<organism evidence="2 3">
    <name type="scientific">Clavibacter tessellarius</name>
    <dbReference type="NCBI Taxonomy" id="31965"/>
    <lineage>
        <taxon>Bacteria</taxon>
        <taxon>Bacillati</taxon>
        <taxon>Actinomycetota</taxon>
        <taxon>Actinomycetes</taxon>
        <taxon>Micrococcales</taxon>
        <taxon>Microbacteriaceae</taxon>
        <taxon>Clavibacter</taxon>
    </lineage>
</organism>
<keyword evidence="3" id="KW-1185">Reference proteome</keyword>
<dbReference type="AlphaFoldDB" id="A0A225CNX1"/>
<feature type="region of interest" description="Disordered" evidence="1">
    <location>
        <begin position="1"/>
        <end position="100"/>
    </location>
</feature>
<dbReference type="OrthoDB" id="5124652at2"/>
<evidence type="ECO:0000313" key="2">
    <source>
        <dbReference type="EMBL" id="OQJ63094.1"/>
    </source>
</evidence>
<name>A0A225CNX1_9MICO</name>
<dbReference type="EMBL" id="MZMQ01000001">
    <property type="protein sequence ID" value="OQJ63094.1"/>
    <property type="molecule type" value="Genomic_DNA"/>
</dbReference>
<dbReference type="Proteomes" id="UP000215316">
    <property type="component" value="Unassembled WGS sequence"/>
</dbReference>
<feature type="compositionally biased region" description="Acidic residues" evidence="1">
    <location>
        <begin position="60"/>
        <end position="72"/>
    </location>
</feature>